<evidence type="ECO:0008006" key="4">
    <source>
        <dbReference type="Google" id="ProtNLM"/>
    </source>
</evidence>
<feature type="transmembrane region" description="Helical" evidence="1">
    <location>
        <begin position="248"/>
        <end position="266"/>
    </location>
</feature>
<dbReference type="Gene3D" id="1.25.40.10">
    <property type="entry name" value="Tetratricopeptide repeat domain"/>
    <property type="match status" value="1"/>
</dbReference>
<dbReference type="OrthoDB" id="973593at2"/>
<evidence type="ECO:0000313" key="3">
    <source>
        <dbReference type="Proteomes" id="UP000298616"/>
    </source>
</evidence>
<gene>
    <name evidence="2" type="ORF">DCC35_18095</name>
</gene>
<keyword evidence="1" id="KW-0812">Transmembrane</keyword>
<feature type="transmembrane region" description="Helical" evidence="1">
    <location>
        <begin position="272"/>
        <end position="292"/>
    </location>
</feature>
<reference evidence="2 3" key="1">
    <citation type="submission" date="2018-04" db="EMBL/GenBank/DDBJ databases">
        <title>Complete genome uncultured novel isolate.</title>
        <authorList>
            <person name="Merlino G."/>
        </authorList>
    </citation>
    <scope>NUCLEOTIDE SEQUENCE [LARGE SCALE GENOMIC DNA]</scope>
    <source>
        <strain evidence="3">R1DC9</strain>
    </source>
</reference>
<keyword evidence="1" id="KW-1133">Transmembrane helix</keyword>
<feature type="transmembrane region" description="Helical" evidence="1">
    <location>
        <begin position="177"/>
        <end position="194"/>
    </location>
</feature>
<feature type="transmembrane region" description="Helical" evidence="1">
    <location>
        <begin position="148"/>
        <end position="165"/>
    </location>
</feature>
<dbReference type="AlphaFoldDB" id="A0A4D7K0Q2"/>
<feature type="transmembrane region" description="Helical" evidence="1">
    <location>
        <begin position="214"/>
        <end position="236"/>
    </location>
</feature>
<dbReference type="SUPFAM" id="SSF48452">
    <property type="entry name" value="TPR-like"/>
    <property type="match status" value="1"/>
</dbReference>
<dbReference type="KEGG" id="fpf:DCC35_18095"/>
<feature type="transmembrane region" description="Helical" evidence="1">
    <location>
        <begin position="94"/>
        <end position="112"/>
    </location>
</feature>
<proteinExistence type="predicted"/>
<keyword evidence="3" id="KW-1185">Reference proteome</keyword>
<protein>
    <recommendedName>
        <fullName evidence="4">Tetratricopeptide repeat-containing protein</fullName>
    </recommendedName>
</protein>
<dbReference type="RefSeq" id="WP_137092094.1">
    <property type="nucleotide sequence ID" value="NZ_CP028923.1"/>
</dbReference>
<dbReference type="InterPro" id="IPR011990">
    <property type="entry name" value="TPR-like_helical_dom_sf"/>
</dbReference>
<name>A0A4D7K0Q2_9BACT</name>
<sequence length="966" mass="109394">MNNNFLAKKKSITGKILLYVLFLAFIGAGAWCIVAYINNGEDIFPWNELYSLQKVTQPLFSFSLVTSQFNILAENFVGIISYGSGLMTIQEDPFFYHLIIFFLGLSVILSALPALHKYYFYIGITLVMLILIWSDVGSLLLFGRLDKIPVVLTIILLLGPTLFFKFRSKQTKFGRRWMINLLTILFFALIVINFSELDRPLMLLSANLIHGSLIIFGVTVLFTAHDLLTIVAYYIGGNTRSNPTYLQFIFAFLLLSGNLILLYLGFHEDQNIDLVLAPAIILFIGAYLGGWISWKLKLKEGEFIIDWNVDGKFLYLGLGLVSLGLIGFQAATSVDTLLYSINDLIIFLHLGLLFSFFIYVIINFNQFLKQGIRIGDNLYRPKIIPYVSVFVLGTVIGLGLYFITGQLVTKYGKASHQSLIGDYYYFLDQRQQAEVYFRRSRFIANRNIHANMALASLMRLRGEKVREQVFYAEAVKLSPDLRAQLNSIRLLREEGREFEALFNINEVEQYYSDDPQYWIARGAAYSNVKIYDSAVWSFEKAYELGFEEKAIANIMAVESLLSVGEDTDSLNNAISVEDQSDLYRGNLIALKNYQKEELSNFNFTRSDSVLDKPSFILLNNGVVNQIMNLKDSIEELERYRYQIQNAEFLGNVEQLSIFRNYVKGDFTASIYELAGLAGSSTGSYYRFLQGMLMADMYHPDLAADYFFRAEESGFEGSAWVGIVALLESGELSRARDIYNDAINSGSVPPDYLKEHESFLINMDISGIQDQTVVLKELLNENPYIKVSKLIGVDTIPSEIRIELGKFEASKGRIDRAKKLVNGIEAQVEPVTGMILGINGPVEQSESVREKIYSQFFDNYKDLSSDDLEARALDLLYETPLILIIAEELASRDEILKANNVLANAFNIQPQNEALQIAYVISSANAGLEDYARKTFSDIRSSIPADSVRNLELMIEDLLQQPSTDWE</sequence>
<dbReference type="EMBL" id="CP028923">
    <property type="protein sequence ID" value="QCK16505.1"/>
    <property type="molecule type" value="Genomic_DNA"/>
</dbReference>
<accession>A0A4D7K0Q2</accession>
<feature type="transmembrane region" description="Helical" evidence="1">
    <location>
        <begin position="16"/>
        <end position="37"/>
    </location>
</feature>
<feature type="transmembrane region" description="Helical" evidence="1">
    <location>
        <begin position="344"/>
        <end position="362"/>
    </location>
</feature>
<feature type="transmembrane region" description="Helical" evidence="1">
    <location>
        <begin position="313"/>
        <end position="332"/>
    </location>
</feature>
<evidence type="ECO:0000256" key="1">
    <source>
        <dbReference type="SAM" id="Phobius"/>
    </source>
</evidence>
<organism evidence="2 3">
    <name type="scientific">Mangrovivirga cuniculi</name>
    <dbReference type="NCBI Taxonomy" id="2715131"/>
    <lineage>
        <taxon>Bacteria</taxon>
        <taxon>Pseudomonadati</taxon>
        <taxon>Bacteroidota</taxon>
        <taxon>Cytophagia</taxon>
        <taxon>Cytophagales</taxon>
        <taxon>Mangrovivirgaceae</taxon>
        <taxon>Mangrovivirga</taxon>
    </lineage>
</organism>
<dbReference type="Proteomes" id="UP000298616">
    <property type="component" value="Chromosome"/>
</dbReference>
<feature type="transmembrane region" description="Helical" evidence="1">
    <location>
        <begin position="119"/>
        <end position="142"/>
    </location>
</feature>
<evidence type="ECO:0000313" key="2">
    <source>
        <dbReference type="EMBL" id="QCK16505.1"/>
    </source>
</evidence>
<feature type="transmembrane region" description="Helical" evidence="1">
    <location>
        <begin position="383"/>
        <end position="403"/>
    </location>
</feature>
<keyword evidence="1" id="KW-0472">Membrane</keyword>